<evidence type="ECO:0000256" key="2">
    <source>
        <dbReference type="ARBA" id="ARBA00004123"/>
    </source>
</evidence>
<dbReference type="InterPro" id="IPR044125">
    <property type="entry name" value="Adenylation_DNA_ligase_IV"/>
</dbReference>
<evidence type="ECO:0000256" key="15">
    <source>
        <dbReference type="RuleBase" id="RU000617"/>
    </source>
</evidence>
<organism evidence="20">
    <name type="scientific">Kwoniella dejecticola CBS 10117</name>
    <dbReference type="NCBI Taxonomy" id="1296121"/>
    <lineage>
        <taxon>Eukaryota</taxon>
        <taxon>Fungi</taxon>
        <taxon>Dikarya</taxon>
        <taxon>Basidiomycota</taxon>
        <taxon>Agaricomycotina</taxon>
        <taxon>Tremellomycetes</taxon>
        <taxon>Tremellales</taxon>
        <taxon>Cryptococcaceae</taxon>
        <taxon>Kwoniella</taxon>
    </lineage>
</organism>
<evidence type="ECO:0000256" key="10">
    <source>
        <dbReference type="ARBA" id="ARBA00022842"/>
    </source>
</evidence>
<dbReference type="InterPro" id="IPR016059">
    <property type="entry name" value="DNA_ligase_ATP-dep_CS"/>
</dbReference>
<feature type="compositionally biased region" description="Acidic residues" evidence="17">
    <location>
        <begin position="927"/>
        <end position="943"/>
    </location>
</feature>
<dbReference type="PANTHER" id="PTHR45997">
    <property type="entry name" value="DNA LIGASE 4"/>
    <property type="match status" value="1"/>
</dbReference>
<comment type="cofactor">
    <cofactor evidence="1">
        <name>Mg(2+)</name>
        <dbReference type="ChEBI" id="CHEBI:18420"/>
    </cofactor>
</comment>
<evidence type="ECO:0000256" key="12">
    <source>
        <dbReference type="ARBA" id="ARBA00023204"/>
    </source>
</evidence>
<dbReference type="PANTHER" id="PTHR45997:SF1">
    <property type="entry name" value="DNA LIGASE 4"/>
    <property type="match status" value="1"/>
</dbReference>
<dbReference type="Gene3D" id="3.40.50.10190">
    <property type="entry name" value="BRCT domain"/>
    <property type="match status" value="2"/>
</dbReference>
<dbReference type="GO" id="GO:0006297">
    <property type="term" value="P:nucleotide-excision repair, DNA gap filling"/>
    <property type="evidence" value="ECO:0007669"/>
    <property type="project" value="TreeGrafter"/>
</dbReference>
<dbReference type="GO" id="GO:0006310">
    <property type="term" value="P:DNA recombination"/>
    <property type="evidence" value="ECO:0007669"/>
    <property type="project" value="UniProtKB-KW"/>
</dbReference>
<dbReference type="Gene3D" id="3.30.470.30">
    <property type="entry name" value="DNA ligase/mRNA capping enzyme"/>
    <property type="match status" value="1"/>
</dbReference>
<dbReference type="Pfam" id="PF04679">
    <property type="entry name" value="DNA_ligase_A_C"/>
    <property type="match status" value="1"/>
</dbReference>
<accession>A0A1A6AFQ4</accession>
<evidence type="ECO:0000259" key="19">
    <source>
        <dbReference type="PROSITE" id="PS50172"/>
    </source>
</evidence>
<feature type="compositionally biased region" description="Basic residues" evidence="17">
    <location>
        <begin position="1"/>
        <end position="10"/>
    </location>
</feature>
<evidence type="ECO:0000256" key="11">
    <source>
        <dbReference type="ARBA" id="ARBA00023172"/>
    </source>
</evidence>
<comment type="catalytic activity">
    <reaction evidence="14 15">
        <text>ATP + (deoxyribonucleotide)n-3'-hydroxyl + 5'-phospho-(deoxyribonucleotide)m = (deoxyribonucleotide)n+m + AMP + diphosphate.</text>
        <dbReference type="EC" id="6.5.1.1"/>
    </reaction>
</comment>
<dbReference type="InterPro" id="IPR012310">
    <property type="entry name" value="DNA_ligase_ATP-dep_cent"/>
</dbReference>
<keyword evidence="9 15" id="KW-0067">ATP-binding</keyword>
<dbReference type="SUPFAM" id="SSF56091">
    <property type="entry name" value="DNA ligase/mRNA capping enzyme, catalytic domain"/>
    <property type="match status" value="1"/>
</dbReference>
<dbReference type="InterPro" id="IPR000977">
    <property type="entry name" value="DNA_ligase_ATP-dep"/>
</dbReference>
<comment type="subcellular location">
    <subcellularLocation>
        <location evidence="2">Nucleus</location>
    </subcellularLocation>
</comment>
<evidence type="ECO:0000256" key="16">
    <source>
        <dbReference type="RuleBase" id="RU004196"/>
    </source>
</evidence>
<sequence length="1106" mass="126115">MDKERWHRHPLPPGPSSSQLDPDGDGEAVAPPASQPEPQEPPSANLEKPADCVNKFPTPHFSLLCTMMDRLRTEEASKRRDILYRFMELWRIKVGNDLYPLIRLLLPDRDRERPVYNLKEAMLAKCYIEVLGLDKHSEAATRLVKWKQPVDGKADSHSGDFARVCYYEIAARSTVEQGQLSIDAVNTLLDQLAQGRLKQQEYVPILRKINQQCTAAEQEWIIRIILKDLRISIREKGVFSCFHPDAGDLFNVCSDLKRVCWTLYKPNERLEKHQTHIELFRSFLPQLCYRSPSSSHEAIAKLVGGPNTEFVMEEKLDGERMQLHMRGSGAQWFYCSRKAKDYTYLYGAHIGEGSLTQHISSAFSEAVRNIILDGEMLVWDPILEKYVAFGTLKSAAGDRVNDENAPRPCFKIFDILYLNDRCLTHKRLSERKRLIRSNRIFKNIEEYKGRLEFAEEQKGKNGKDIRAMLERILETKGEGLVVKKSDAIYQTNSRGADWIKVKPEYSDQMGENLDVLVIGGWWGKGGRTGKISSLLCGLRVQQDDEGTVQSPEFTTFCSVGSGMSYEDYEWMMNKHKHHWKTFDRSRPPSWLQLGTTGLEDKPDVYIEPENSFVVEVKASEIVPAVGNYGCGYTLRFPRCRYIYFDKASRDHPTGDDSQDRDMWNCVKFNALLNKPKKRYADAEGGSFRKKKKVAPRKKVQLMTASRGQKLSEDAVESSIFRGRTFYIPKGNSSHSKQDLEELVHKHGGEFTQAQLSDLSAMVISPDEKNPLVRAQIRKGVSVIKPEWIFASIERGNPLPLIKEMLVFASEEVQETRSYVKTLEEIDQITLVRDRGDAGAKEDAESNEEAEQEEGNEATEGRYEEEDDSMDEREADKTADQVKLEAEWGLHRGRSRSPPSSRGSSKANSRAASVDESETDDDRNLDIKEEEEDDDSHDSEPEADDGFRLLPVRGVDTAGDEGMGDDGNVMKYDEDSIFNHLVIYIDTPKNAEKNGLEASSPSEEVHKRLQDAEKLLRDNRGRITSDLQDKTLTHIIMDNDDSGRYAEIVRKTALPKRKHIVLPSWVLECIDEETLMNEDGEWFSRIDSDRKNLDLAHVIMRTGHKPK</sequence>
<dbReference type="Pfam" id="PF04675">
    <property type="entry name" value="DNA_ligase_A_N"/>
    <property type="match status" value="1"/>
</dbReference>
<dbReference type="GO" id="GO:0006303">
    <property type="term" value="P:double-strand break repair via nonhomologous end joining"/>
    <property type="evidence" value="ECO:0007669"/>
    <property type="project" value="TreeGrafter"/>
</dbReference>
<reference evidence="20" key="1">
    <citation type="submission" date="2013-07" db="EMBL/GenBank/DDBJ databases">
        <title>The Genome Sequence of Cryptococcus dejecticola CBS10117.</title>
        <authorList>
            <consortium name="The Broad Institute Genome Sequencing Platform"/>
            <person name="Cuomo C."/>
            <person name="Litvintseva A."/>
            <person name="Chen Y."/>
            <person name="Heitman J."/>
            <person name="Sun S."/>
            <person name="Springer D."/>
            <person name="Dromer F."/>
            <person name="Young S.K."/>
            <person name="Zeng Q."/>
            <person name="Gargeya S."/>
            <person name="Fitzgerald M."/>
            <person name="Abouelleil A."/>
            <person name="Alvarado L."/>
            <person name="Berlin A.M."/>
            <person name="Chapman S.B."/>
            <person name="Dewar J."/>
            <person name="Goldberg J."/>
            <person name="Griggs A."/>
            <person name="Gujja S."/>
            <person name="Hansen M."/>
            <person name="Howarth C."/>
            <person name="Imamovic A."/>
            <person name="Larimer J."/>
            <person name="McCowan C."/>
            <person name="Murphy C."/>
            <person name="Pearson M."/>
            <person name="Priest M."/>
            <person name="Roberts A."/>
            <person name="Saif S."/>
            <person name="Shea T."/>
            <person name="Sykes S."/>
            <person name="Wortman J."/>
            <person name="Nusbaum C."/>
            <person name="Birren B."/>
        </authorList>
    </citation>
    <scope>NUCLEOTIDE SEQUENCE [LARGE SCALE GENOMIC DNA]</scope>
    <source>
        <strain evidence="20">CBS 10117</strain>
    </source>
</reference>
<keyword evidence="10" id="KW-0460">Magnesium</keyword>
<dbReference type="CDD" id="cd18435">
    <property type="entry name" value="BRCT_BRC1_like_rpt1"/>
    <property type="match status" value="1"/>
</dbReference>
<dbReference type="Pfam" id="PF01068">
    <property type="entry name" value="DNA_ligase_A_M"/>
    <property type="match status" value="1"/>
</dbReference>
<dbReference type="InterPro" id="IPR036599">
    <property type="entry name" value="DNA_ligase_N_sf"/>
</dbReference>
<dbReference type="AlphaFoldDB" id="A0A1A6AFQ4"/>
<evidence type="ECO:0000256" key="9">
    <source>
        <dbReference type="ARBA" id="ARBA00022840"/>
    </source>
</evidence>
<dbReference type="InterPro" id="IPR001357">
    <property type="entry name" value="BRCT_dom"/>
</dbReference>
<feature type="domain" description="BRCT" evidence="19">
    <location>
        <begin position="972"/>
        <end position="1082"/>
    </location>
</feature>
<evidence type="ECO:0000256" key="3">
    <source>
        <dbReference type="ARBA" id="ARBA00007572"/>
    </source>
</evidence>
<dbReference type="Pfam" id="PF00533">
    <property type="entry name" value="BRCT"/>
    <property type="match status" value="1"/>
</dbReference>
<evidence type="ECO:0000256" key="6">
    <source>
        <dbReference type="ARBA" id="ARBA00022737"/>
    </source>
</evidence>
<proteinExistence type="inferred from homology"/>
<dbReference type="SUPFAM" id="SSF50249">
    <property type="entry name" value="Nucleic acid-binding proteins"/>
    <property type="match status" value="1"/>
</dbReference>
<feature type="region of interest" description="Disordered" evidence="17">
    <location>
        <begin position="833"/>
        <end position="948"/>
    </location>
</feature>
<feature type="compositionally biased region" description="Basic and acidic residues" evidence="17">
    <location>
        <begin position="833"/>
        <end position="843"/>
    </location>
</feature>
<dbReference type="VEuPathDB" id="FungiDB:I303_00675"/>
<dbReference type="CDD" id="cd07903">
    <property type="entry name" value="Adenylation_DNA_ligase_IV"/>
    <property type="match status" value="1"/>
</dbReference>
<dbReference type="InterPro" id="IPR036420">
    <property type="entry name" value="BRCT_dom_sf"/>
</dbReference>
<name>A0A1A6AFQ4_9TREE</name>
<evidence type="ECO:0000313" key="20">
    <source>
        <dbReference type="EMBL" id="OBR88858.1"/>
    </source>
</evidence>
<evidence type="ECO:0000259" key="18">
    <source>
        <dbReference type="PROSITE" id="PS50160"/>
    </source>
</evidence>
<evidence type="ECO:0000256" key="13">
    <source>
        <dbReference type="ARBA" id="ARBA00023242"/>
    </source>
</evidence>
<dbReference type="SUPFAM" id="SSF52113">
    <property type="entry name" value="BRCT domain"/>
    <property type="match status" value="2"/>
</dbReference>
<dbReference type="Gene3D" id="1.10.3260.10">
    <property type="entry name" value="DNA ligase, ATP-dependent, N-terminal domain"/>
    <property type="match status" value="1"/>
</dbReference>
<keyword evidence="6" id="KW-0677">Repeat</keyword>
<dbReference type="GO" id="GO:0005524">
    <property type="term" value="F:ATP binding"/>
    <property type="evidence" value="ECO:0007669"/>
    <property type="project" value="UniProtKB-KW"/>
</dbReference>
<dbReference type="Gene3D" id="2.40.50.140">
    <property type="entry name" value="Nucleic acid-binding proteins"/>
    <property type="match status" value="1"/>
</dbReference>
<dbReference type="SMART" id="SM00292">
    <property type="entry name" value="BRCT"/>
    <property type="match status" value="2"/>
</dbReference>
<dbReference type="GO" id="GO:0003910">
    <property type="term" value="F:DNA ligase (ATP) activity"/>
    <property type="evidence" value="ECO:0007669"/>
    <property type="project" value="UniProtKB-EC"/>
</dbReference>
<keyword evidence="12 15" id="KW-0234">DNA repair</keyword>
<keyword evidence="7 15" id="KW-0547">Nucleotide-binding</keyword>
<dbReference type="GO" id="GO:0046872">
    <property type="term" value="F:metal ion binding"/>
    <property type="evidence" value="ECO:0007669"/>
    <property type="project" value="UniProtKB-KW"/>
</dbReference>
<dbReference type="CDD" id="cd07968">
    <property type="entry name" value="OBF_DNA_ligase_IV"/>
    <property type="match status" value="1"/>
</dbReference>
<dbReference type="EC" id="6.5.1.1" evidence="15"/>
<dbReference type="PROSITE" id="PS00697">
    <property type="entry name" value="DNA_LIGASE_A1"/>
    <property type="match status" value="1"/>
</dbReference>
<dbReference type="GO" id="GO:0071897">
    <property type="term" value="P:DNA biosynthetic process"/>
    <property type="evidence" value="ECO:0007669"/>
    <property type="project" value="InterPro"/>
</dbReference>
<evidence type="ECO:0000256" key="4">
    <source>
        <dbReference type="ARBA" id="ARBA00022598"/>
    </source>
</evidence>
<evidence type="ECO:0000256" key="8">
    <source>
        <dbReference type="ARBA" id="ARBA00022763"/>
    </source>
</evidence>
<dbReference type="PROSITE" id="PS50160">
    <property type="entry name" value="DNA_LIGASE_A3"/>
    <property type="match status" value="1"/>
</dbReference>
<dbReference type="PROSITE" id="PS00333">
    <property type="entry name" value="DNA_LIGASE_A2"/>
    <property type="match status" value="1"/>
</dbReference>
<dbReference type="GO" id="GO:0003677">
    <property type="term" value="F:DNA binding"/>
    <property type="evidence" value="ECO:0007669"/>
    <property type="project" value="InterPro"/>
</dbReference>
<dbReference type="PROSITE" id="PS50172">
    <property type="entry name" value="BRCT"/>
    <property type="match status" value="2"/>
</dbReference>
<feature type="compositionally biased region" description="Low complexity" evidence="17">
    <location>
        <begin position="895"/>
        <end position="911"/>
    </location>
</feature>
<feature type="domain" description="BRCT" evidence="19">
    <location>
        <begin position="715"/>
        <end position="805"/>
    </location>
</feature>
<dbReference type="STRING" id="1296121.A0A1A6AFQ4"/>
<evidence type="ECO:0000256" key="14">
    <source>
        <dbReference type="ARBA" id="ARBA00034003"/>
    </source>
</evidence>
<evidence type="ECO:0000256" key="17">
    <source>
        <dbReference type="SAM" id="MobiDB-lite"/>
    </source>
</evidence>
<feature type="compositionally biased region" description="Basic and acidic residues" evidence="17">
    <location>
        <begin position="871"/>
        <end position="889"/>
    </location>
</feature>
<evidence type="ECO:0000256" key="5">
    <source>
        <dbReference type="ARBA" id="ARBA00022723"/>
    </source>
</evidence>
<evidence type="ECO:0000256" key="7">
    <source>
        <dbReference type="ARBA" id="ARBA00022741"/>
    </source>
</evidence>
<feature type="region of interest" description="Disordered" evidence="17">
    <location>
        <begin position="1"/>
        <end position="51"/>
    </location>
</feature>
<feature type="domain" description="ATP-dependent DNA ligase family profile" evidence="18">
    <location>
        <begin position="401"/>
        <end position="540"/>
    </location>
</feature>
<keyword evidence="8 15" id="KW-0227">DNA damage</keyword>
<dbReference type="EMBL" id="KI894027">
    <property type="protein sequence ID" value="OBR88858.1"/>
    <property type="molecule type" value="Genomic_DNA"/>
</dbReference>
<keyword evidence="11 15" id="KW-0233">DNA recombination</keyword>
<dbReference type="InterPro" id="IPR012340">
    <property type="entry name" value="NA-bd_OB-fold"/>
</dbReference>
<dbReference type="InterPro" id="IPR012309">
    <property type="entry name" value="DNA_ligase_ATP-dep_C"/>
</dbReference>
<protein>
    <recommendedName>
        <fullName evidence="15">DNA ligase</fullName>
        <ecNumber evidence="15">6.5.1.1</ecNumber>
    </recommendedName>
</protein>
<dbReference type="GO" id="GO:0032807">
    <property type="term" value="C:DNA ligase IV complex"/>
    <property type="evidence" value="ECO:0007669"/>
    <property type="project" value="TreeGrafter"/>
</dbReference>
<evidence type="ECO:0000256" key="1">
    <source>
        <dbReference type="ARBA" id="ARBA00001946"/>
    </source>
</evidence>
<keyword evidence="5" id="KW-0479">Metal-binding</keyword>
<dbReference type="InterPro" id="IPR029710">
    <property type="entry name" value="LIG4"/>
</dbReference>
<feature type="compositionally biased region" description="Acidic residues" evidence="17">
    <location>
        <begin position="844"/>
        <end position="870"/>
    </location>
</feature>
<dbReference type="OrthoDB" id="151490at2759"/>
<dbReference type="InterPro" id="IPR012308">
    <property type="entry name" value="DNA_ligase_ATP-dep_N"/>
</dbReference>
<dbReference type="Pfam" id="PF16589">
    <property type="entry name" value="BRCT_2"/>
    <property type="match status" value="1"/>
</dbReference>
<keyword evidence="13" id="KW-0539">Nucleus</keyword>
<comment type="similarity">
    <text evidence="3 16">Belongs to the ATP-dependent DNA ligase family.</text>
</comment>
<gene>
    <name evidence="20" type="ORF">I303_00675</name>
</gene>
<keyword evidence="4 15" id="KW-0436">Ligase</keyword>
<dbReference type="NCBIfam" id="TIGR00574">
    <property type="entry name" value="dnl1"/>
    <property type="match status" value="1"/>
</dbReference>